<proteinExistence type="predicted"/>
<evidence type="ECO:0000313" key="2">
    <source>
        <dbReference type="Proteomes" id="UP001176961"/>
    </source>
</evidence>
<name>A0AA36DT33_CYLNA</name>
<accession>A0AA36DT33</accession>
<dbReference type="AlphaFoldDB" id="A0AA36DT33"/>
<keyword evidence="2" id="KW-1185">Reference proteome</keyword>
<dbReference type="Proteomes" id="UP001176961">
    <property type="component" value="Unassembled WGS sequence"/>
</dbReference>
<reference evidence="1" key="1">
    <citation type="submission" date="2023-07" db="EMBL/GenBank/DDBJ databases">
        <authorList>
            <consortium name="CYATHOMIX"/>
        </authorList>
    </citation>
    <scope>NUCLEOTIDE SEQUENCE</scope>
    <source>
        <strain evidence="1">N/A</strain>
    </source>
</reference>
<comment type="caution">
    <text evidence="1">The sequence shown here is derived from an EMBL/GenBank/DDBJ whole genome shotgun (WGS) entry which is preliminary data.</text>
</comment>
<protein>
    <submittedName>
        <fullName evidence="1">Uncharacterized protein</fullName>
    </submittedName>
</protein>
<dbReference type="EMBL" id="CATQJL010000040">
    <property type="protein sequence ID" value="CAJ0592250.1"/>
    <property type="molecule type" value="Genomic_DNA"/>
</dbReference>
<gene>
    <name evidence="1" type="ORF">CYNAS_LOCUS4233</name>
</gene>
<evidence type="ECO:0000313" key="1">
    <source>
        <dbReference type="EMBL" id="CAJ0592250.1"/>
    </source>
</evidence>
<organism evidence="1 2">
    <name type="scientific">Cylicocyclus nassatus</name>
    <name type="common">Nematode worm</name>
    <dbReference type="NCBI Taxonomy" id="53992"/>
    <lineage>
        <taxon>Eukaryota</taxon>
        <taxon>Metazoa</taxon>
        <taxon>Ecdysozoa</taxon>
        <taxon>Nematoda</taxon>
        <taxon>Chromadorea</taxon>
        <taxon>Rhabditida</taxon>
        <taxon>Rhabditina</taxon>
        <taxon>Rhabditomorpha</taxon>
        <taxon>Strongyloidea</taxon>
        <taxon>Strongylidae</taxon>
        <taxon>Cylicocyclus</taxon>
    </lineage>
</organism>
<sequence length="273" mass="31128">MKTIIITVLMAGSVALGNSLPPTSENTLPPTCDNSLPPTLENETLVGSTYTAKGFSNYGSVIRVKVLSRYDKQIKLGCDVLIDDSCRKQIRYDDDGNEFVNLPKGFTVNACDIDKEYSSIHERRVMLRDILREDTEDEGSFDYLQNLIMEDTVDGVRFMPTDKYLPSEQFDYRAEEWEPTVQEEEETVRFVVRDIDWGGVSGLPENVQIDINPDVLDTDEEIDEVERLVKEEIERKYPMIYDLDNIFIQGYSLVEAPTGYDFDPNDEIGFNGI</sequence>